<feature type="compositionally biased region" description="Polar residues" evidence="1">
    <location>
        <begin position="104"/>
        <end position="114"/>
    </location>
</feature>
<reference evidence="2" key="1">
    <citation type="journal article" date="2021" name="Nat. Commun.">
        <title>Genetic determinants of endophytism in the Arabidopsis root mycobiome.</title>
        <authorList>
            <person name="Mesny F."/>
            <person name="Miyauchi S."/>
            <person name="Thiergart T."/>
            <person name="Pickel B."/>
            <person name="Atanasova L."/>
            <person name="Karlsson M."/>
            <person name="Huettel B."/>
            <person name="Barry K.W."/>
            <person name="Haridas S."/>
            <person name="Chen C."/>
            <person name="Bauer D."/>
            <person name="Andreopoulos W."/>
            <person name="Pangilinan J."/>
            <person name="LaButti K."/>
            <person name="Riley R."/>
            <person name="Lipzen A."/>
            <person name="Clum A."/>
            <person name="Drula E."/>
            <person name="Henrissat B."/>
            <person name="Kohler A."/>
            <person name="Grigoriev I.V."/>
            <person name="Martin F.M."/>
            <person name="Hacquard S."/>
        </authorList>
    </citation>
    <scope>NUCLEOTIDE SEQUENCE</scope>
    <source>
        <strain evidence="2">MPI-CAGE-AT-0147</strain>
    </source>
</reference>
<protein>
    <submittedName>
        <fullName evidence="2">Uncharacterized protein</fullName>
    </submittedName>
</protein>
<gene>
    <name evidence="2" type="ORF">EDB81DRAFT_769936</name>
</gene>
<feature type="compositionally biased region" description="Low complexity" evidence="1">
    <location>
        <begin position="41"/>
        <end position="53"/>
    </location>
</feature>
<keyword evidence="3" id="KW-1185">Reference proteome</keyword>
<evidence type="ECO:0000313" key="3">
    <source>
        <dbReference type="Proteomes" id="UP000738349"/>
    </source>
</evidence>
<name>A0A9P9FT11_9HYPO</name>
<feature type="region of interest" description="Disordered" evidence="1">
    <location>
        <begin position="1"/>
        <end position="118"/>
    </location>
</feature>
<dbReference type="AlphaFoldDB" id="A0A9P9FT11"/>
<organism evidence="2 3">
    <name type="scientific">Dactylonectria macrodidyma</name>
    <dbReference type="NCBI Taxonomy" id="307937"/>
    <lineage>
        <taxon>Eukaryota</taxon>
        <taxon>Fungi</taxon>
        <taxon>Dikarya</taxon>
        <taxon>Ascomycota</taxon>
        <taxon>Pezizomycotina</taxon>
        <taxon>Sordariomycetes</taxon>
        <taxon>Hypocreomycetidae</taxon>
        <taxon>Hypocreales</taxon>
        <taxon>Nectriaceae</taxon>
        <taxon>Dactylonectria</taxon>
    </lineage>
</organism>
<comment type="caution">
    <text evidence="2">The sequence shown here is derived from an EMBL/GenBank/DDBJ whole genome shotgun (WGS) entry which is preliminary data.</text>
</comment>
<sequence>MSQPTRNGNIMSFFRPSARRQTPQPVREPQPTRDTQPSSPPSLSSIAPSSPLSRQNTPAKPRPAFTRDLEIGASDDDDGFGTSSDDSLEDLSAILDRGRPGKTAYSTSKNPTTPRSKRTAIEFPTSPLTITPKHKFDLKALAKDARKDHATNASSVRNTALADLYEESDPTPAGDASRGAFEGIVKNKGGHDAQKVLRAVQRSEGGGHSQARYCFFTDEYSPPRITAPKRVKGPWNLLTQGGIDTREQHLASGILTTISVMNRSLPDEVFNWMLDELCTAQSYLIRQEYCNILGKSPEQIERLVTPQRLEQLFLLLGAASELSQRDSKLTISKLDVDPYQKRDWTCLGQFLGLLKVMAPLLSLPSVTYASQTLLRMAMDKIIIYNIDILIKYEDAIDALLSAIPRPQWDSFCFETCSLLHTIFEAQCVRVNALVCLPVSKTPAHELRRRLAVVLLFDDPALGRHHPDSVVTIPGIITRLAEDDFNVGPETDFANLQAGIILVNIAVDDGSFIKSDDSEAEKQFNADIDELTVRLRQIWKMINDAGMKLARTEAKSVIDWVQQRLTHTVRTRRKAKENFYNVLGEKRDPNLPKQQNYMKNFLRKAPEEKQPEPKPTEGSPKFVNADTIVVAGL</sequence>
<accession>A0A9P9FT11</accession>
<feature type="region of interest" description="Disordered" evidence="1">
    <location>
        <begin position="603"/>
        <end position="624"/>
    </location>
</feature>
<dbReference type="EMBL" id="JAGMUV010000001">
    <property type="protein sequence ID" value="KAH7175457.1"/>
    <property type="molecule type" value="Genomic_DNA"/>
</dbReference>
<proteinExistence type="predicted"/>
<feature type="compositionally biased region" description="Basic and acidic residues" evidence="1">
    <location>
        <begin position="603"/>
        <end position="614"/>
    </location>
</feature>
<dbReference type="Proteomes" id="UP000738349">
    <property type="component" value="Unassembled WGS sequence"/>
</dbReference>
<feature type="compositionally biased region" description="Polar residues" evidence="1">
    <location>
        <begin position="1"/>
        <end position="10"/>
    </location>
</feature>
<evidence type="ECO:0000256" key="1">
    <source>
        <dbReference type="SAM" id="MobiDB-lite"/>
    </source>
</evidence>
<evidence type="ECO:0000313" key="2">
    <source>
        <dbReference type="EMBL" id="KAH7175457.1"/>
    </source>
</evidence>
<dbReference type="OrthoDB" id="5350396at2759"/>